<accession>A0A0D2D499</accession>
<dbReference type="InterPro" id="IPR013149">
    <property type="entry name" value="ADH-like_C"/>
</dbReference>
<gene>
    <name evidence="3" type="ORF">PV07_06236</name>
</gene>
<name>A0A0D2D499_9EURO</name>
<dbReference type="EMBL" id="KN847042">
    <property type="protein sequence ID" value="KIW30494.1"/>
    <property type="molecule type" value="Genomic_DNA"/>
</dbReference>
<evidence type="ECO:0000259" key="2">
    <source>
        <dbReference type="SMART" id="SM00829"/>
    </source>
</evidence>
<dbReference type="RefSeq" id="XP_016250710.1">
    <property type="nucleotide sequence ID" value="XM_016393191.1"/>
</dbReference>
<dbReference type="GeneID" id="27345430"/>
<dbReference type="PANTHER" id="PTHR43205">
    <property type="entry name" value="PROSTAGLANDIN REDUCTASE"/>
    <property type="match status" value="1"/>
</dbReference>
<sequence length="362" mass="39116">MSSSTYKSVVLNTRPEQHIVLGETFQITHTPVPTLDQLKDGEVVFKTEYISVDPGMRDWLKEPGSYMPPVALGEPMRGFAVGTISASNNANLPVGSHATGLVGWSELKIIHGDQLQKFEIPAGGKLADALSLLGMTSLTAYYGVIKIGQVKPGDFVVVSGAAGATGSIAGQIAKIKGATVLGVAGSDDKVRWLKDIGFDDALNYKDEDFVRKFEAATIGGIDMFYDNVGGQVLELALEQAKIHGRIVLCGGVSQVNTTSPQGPKNYLNIIYKRLRVEGFLVFDYPEENAQAFSQISQWFSEGKLKAKETIIKGGLEQAEKALRDIYNGVNTGGPHNTDVTEVANERKANCWSRCDIHHTLDG</sequence>
<dbReference type="InterPro" id="IPR036291">
    <property type="entry name" value="NAD(P)-bd_dom_sf"/>
</dbReference>
<keyword evidence="4" id="KW-1185">Reference proteome</keyword>
<protein>
    <recommendedName>
        <fullName evidence="2">Enoyl reductase (ER) domain-containing protein</fullName>
    </recommendedName>
</protein>
<reference evidence="3 4" key="1">
    <citation type="submission" date="2015-01" db="EMBL/GenBank/DDBJ databases">
        <title>The Genome Sequence of Cladophialophora immunda CBS83496.</title>
        <authorList>
            <consortium name="The Broad Institute Genomics Platform"/>
            <person name="Cuomo C."/>
            <person name="de Hoog S."/>
            <person name="Gorbushina A."/>
            <person name="Stielow B."/>
            <person name="Teixiera M."/>
            <person name="Abouelleil A."/>
            <person name="Chapman S.B."/>
            <person name="Priest M."/>
            <person name="Young S.K."/>
            <person name="Wortman J."/>
            <person name="Nusbaum C."/>
            <person name="Birren B."/>
        </authorList>
    </citation>
    <scope>NUCLEOTIDE SEQUENCE [LARGE SCALE GENOMIC DNA]</scope>
    <source>
        <strain evidence="3 4">CBS 83496</strain>
    </source>
</reference>
<dbReference type="SUPFAM" id="SSF50129">
    <property type="entry name" value="GroES-like"/>
    <property type="match status" value="1"/>
</dbReference>
<dbReference type="InterPro" id="IPR020843">
    <property type="entry name" value="ER"/>
</dbReference>
<dbReference type="Pfam" id="PF16884">
    <property type="entry name" value="ADH_N_2"/>
    <property type="match status" value="1"/>
</dbReference>
<proteinExistence type="predicted"/>
<evidence type="ECO:0000313" key="4">
    <source>
        <dbReference type="Proteomes" id="UP000054466"/>
    </source>
</evidence>
<dbReference type="InterPro" id="IPR041694">
    <property type="entry name" value="ADH_N_2"/>
</dbReference>
<dbReference type="HOGENOM" id="CLU_026673_29_2_1"/>
<dbReference type="OrthoDB" id="809632at2759"/>
<dbReference type="AlphaFoldDB" id="A0A0D2D499"/>
<evidence type="ECO:0000256" key="1">
    <source>
        <dbReference type="ARBA" id="ARBA00023002"/>
    </source>
</evidence>
<dbReference type="Gene3D" id="3.90.180.10">
    <property type="entry name" value="Medium-chain alcohol dehydrogenases, catalytic domain"/>
    <property type="match status" value="1"/>
</dbReference>
<dbReference type="PANTHER" id="PTHR43205:SF42">
    <property type="entry name" value="ALCOHOL DEHYDROGENASE, ZINC-CONTAINING (AFU_ORTHOLOGUE AFUA_7G04530)"/>
    <property type="match status" value="1"/>
</dbReference>
<feature type="domain" description="Enoyl reductase (ER)" evidence="2">
    <location>
        <begin position="22"/>
        <end position="331"/>
    </location>
</feature>
<evidence type="ECO:0000313" key="3">
    <source>
        <dbReference type="EMBL" id="KIW30494.1"/>
    </source>
</evidence>
<dbReference type="SMART" id="SM00829">
    <property type="entry name" value="PKS_ER"/>
    <property type="match status" value="1"/>
</dbReference>
<keyword evidence="1" id="KW-0560">Oxidoreductase</keyword>
<dbReference type="InterPro" id="IPR011032">
    <property type="entry name" value="GroES-like_sf"/>
</dbReference>
<dbReference type="GO" id="GO:0016628">
    <property type="term" value="F:oxidoreductase activity, acting on the CH-CH group of donors, NAD or NADP as acceptor"/>
    <property type="evidence" value="ECO:0007669"/>
    <property type="project" value="InterPro"/>
</dbReference>
<organism evidence="3 4">
    <name type="scientific">Cladophialophora immunda</name>
    <dbReference type="NCBI Taxonomy" id="569365"/>
    <lineage>
        <taxon>Eukaryota</taxon>
        <taxon>Fungi</taxon>
        <taxon>Dikarya</taxon>
        <taxon>Ascomycota</taxon>
        <taxon>Pezizomycotina</taxon>
        <taxon>Eurotiomycetes</taxon>
        <taxon>Chaetothyriomycetidae</taxon>
        <taxon>Chaetothyriales</taxon>
        <taxon>Herpotrichiellaceae</taxon>
        <taxon>Cladophialophora</taxon>
    </lineage>
</organism>
<dbReference type="Pfam" id="PF00107">
    <property type="entry name" value="ADH_zinc_N"/>
    <property type="match status" value="1"/>
</dbReference>
<dbReference type="FunFam" id="3.40.50.720:FF:000121">
    <property type="entry name" value="Prostaglandin reductase 2"/>
    <property type="match status" value="1"/>
</dbReference>
<dbReference type="CDD" id="cd05288">
    <property type="entry name" value="PGDH"/>
    <property type="match status" value="1"/>
</dbReference>
<dbReference type="VEuPathDB" id="FungiDB:PV07_06236"/>
<dbReference type="InterPro" id="IPR045010">
    <property type="entry name" value="MDR_fam"/>
</dbReference>
<dbReference type="Proteomes" id="UP000054466">
    <property type="component" value="Unassembled WGS sequence"/>
</dbReference>
<dbReference type="SUPFAM" id="SSF51735">
    <property type="entry name" value="NAD(P)-binding Rossmann-fold domains"/>
    <property type="match status" value="1"/>
</dbReference>
<dbReference type="Gene3D" id="3.40.50.720">
    <property type="entry name" value="NAD(P)-binding Rossmann-like Domain"/>
    <property type="match status" value="1"/>
</dbReference>